<dbReference type="PANTHER" id="PTHR12878:SF0">
    <property type="entry name" value="NADH DEHYDROGENASE [UBIQUINONE] 1 ALPHA SUBCOMPLEX SUBUNIT 2"/>
    <property type="match status" value="1"/>
</dbReference>
<comment type="function">
    <text evidence="1">Accessory subunit of the mitochondrial membrane respiratory chain NADH dehydrogenase (Complex I), that is believed not to be involved in catalysis. Complex I functions in the transfer of electrons from NADH to the respiratory chain. The immediate electron acceptor for the enzyme is believed to be ubiquinone.</text>
</comment>
<evidence type="ECO:0000256" key="9">
    <source>
        <dbReference type="ARBA" id="ARBA00023136"/>
    </source>
</evidence>
<sequence length="128" mass="15041">MSWIARASTNMREMRLILCHASASSSGARKFLDTHYPTIKRLNPQLPFYVRHYPNVEPRLVARYDYGGEAMRDLTDLSDKQVYEKMKELVDIGEVAIKANLFEWQQSYKRDEDVVDYDPEDPRMHSIL</sequence>
<evidence type="ECO:0000256" key="8">
    <source>
        <dbReference type="ARBA" id="ARBA00023128"/>
    </source>
</evidence>
<proteinExistence type="inferred from homology"/>
<comment type="similarity">
    <text evidence="3">Belongs to the complex I NDUFA2 subunit family.</text>
</comment>
<evidence type="ECO:0000256" key="7">
    <source>
        <dbReference type="ARBA" id="ARBA00022982"/>
    </source>
</evidence>
<evidence type="ECO:0000259" key="10">
    <source>
        <dbReference type="SMART" id="SM00916"/>
    </source>
</evidence>
<dbReference type="EMBL" id="GIBP01010556">
    <property type="protein sequence ID" value="NDV39525.1"/>
    <property type="molecule type" value="Transcribed_RNA"/>
</dbReference>
<dbReference type="InterPro" id="IPR007741">
    <property type="entry name" value="Ribosomal_mL43/mS25/NADH_DH"/>
</dbReference>
<evidence type="ECO:0000256" key="1">
    <source>
        <dbReference type="ARBA" id="ARBA00003195"/>
    </source>
</evidence>
<dbReference type="SUPFAM" id="SSF52833">
    <property type="entry name" value="Thioredoxin-like"/>
    <property type="match status" value="1"/>
</dbReference>
<keyword evidence="8" id="KW-0496">Mitochondrion</keyword>
<keyword evidence="5" id="KW-0679">Respiratory chain</keyword>
<reference evidence="11" key="1">
    <citation type="journal article" date="2020" name="J. Eukaryot. Microbiol.">
        <title>De novo Sequencing, Assembly and Annotation of the Transcriptome for the Free-Living Testate Amoeba Arcella intermedia.</title>
        <authorList>
            <person name="Ribeiro G.M."/>
            <person name="Porfirio-Sousa A.L."/>
            <person name="Maurer-Alcala X.X."/>
            <person name="Katz L.A."/>
            <person name="Lahr D.J.G."/>
        </authorList>
    </citation>
    <scope>NUCLEOTIDE SEQUENCE</scope>
</reference>
<dbReference type="Pfam" id="PF05047">
    <property type="entry name" value="L51_S25_CI-B8"/>
    <property type="match status" value="1"/>
</dbReference>
<feature type="domain" description="Ribosomal protein/NADH dehydrogenase" evidence="10">
    <location>
        <begin position="20"/>
        <end position="93"/>
    </location>
</feature>
<evidence type="ECO:0000256" key="5">
    <source>
        <dbReference type="ARBA" id="ARBA00022660"/>
    </source>
</evidence>
<evidence type="ECO:0000256" key="4">
    <source>
        <dbReference type="ARBA" id="ARBA00022448"/>
    </source>
</evidence>
<keyword evidence="6" id="KW-0999">Mitochondrion inner membrane</keyword>
<dbReference type="PANTHER" id="PTHR12878">
    <property type="entry name" value="NADH-UBIQUINONE OXIDOREDUCTASE B8 SUBUNIT"/>
    <property type="match status" value="1"/>
</dbReference>
<evidence type="ECO:0000313" key="11">
    <source>
        <dbReference type="EMBL" id="NDV39525.1"/>
    </source>
</evidence>
<dbReference type="Gene3D" id="3.40.30.10">
    <property type="entry name" value="Glutaredoxin"/>
    <property type="match status" value="1"/>
</dbReference>
<dbReference type="GO" id="GO:0005743">
    <property type="term" value="C:mitochondrial inner membrane"/>
    <property type="evidence" value="ECO:0007669"/>
    <property type="project" value="UniProtKB-SubCell"/>
</dbReference>
<dbReference type="SMART" id="SM00916">
    <property type="entry name" value="L51_S25_CI-B8"/>
    <property type="match status" value="1"/>
</dbReference>
<protein>
    <recommendedName>
        <fullName evidence="10">Ribosomal protein/NADH dehydrogenase domain-containing protein</fullName>
    </recommendedName>
</protein>
<dbReference type="AlphaFoldDB" id="A0A6B2LRF9"/>
<keyword evidence="4" id="KW-0813">Transport</keyword>
<name>A0A6B2LRF9_9EUKA</name>
<evidence type="ECO:0000256" key="2">
    <source>
        <dbReference type="ARBA" id="ARBA00004443"/>
    </source>
</evidence>
<accession>A0A6B2LRF9</accession>
<comment type="subcellular location">
    <subcellularLocation>
        <location evidence="2">Mitochondrion inner membrane</location>
        <topology evidence="2">Peripheral membrane protein</topology>
        <orientation evidence="2">Matrix side</orientation>
    </subcellularLocation>
</comment>
<dbReference type="InterPro" id="IPR036249">
    <property type="entry name" value="Thioredoxin-like_sf"/>
</dbReference>
<organism evidence="11">
    <name type="scientific">Arcella intermedia</name>
    <dbReference type="NCBI Taxonomy" id="1963864"/>
    <lineage>
        <taxon>Eukaryota</taxon>
        <taxon>Amoebozoa</taxon>
        <taxon>Tubulinea</taxon>
        <taxon>Elardia</taxon>
        <taxon>Arcellinida</taxon>
        <taxon>Sphaerothecina</taxon>
        <taxon>Arcellidae</taxon>
        <taxon>Arcella</taxon>
    </lineage>
</organism>
<evidence type="ECO:0000256" key="3">
    <source>
        <dbReference type="ARBA" id="ARBA00008939"/>
    </source>
</evidence>
<dbReference type="InterPro" id="IPR016464">
    <property type="entry name" value="NADH_Ub_cplx-1_asu_su-2"/>
</dbReference>
<keyword evidence="7" id="KW-0249">Electron transport</keyword>
<evidence type="ECO:0000256" key="6">
    <source>
        <dbReference type="ARBA" id="ARBA00022792"/>
    </source>
</evidence>
<keyword evidence="9" id="KW-0472">Membrane</keyword>